<dbReference type="eggNOG" id="COG1216">
    <property type="taxonomic scope" value="Bacteria"/>
</dbReference>
<dbReference type="InterPro" id="IPR029044">
    <property type="entry name" value="Nucleotide-diphossugar_trans"/>
</dbReference>
<keyword evidence="7" id="KW-1185">Reference proteome</keyword>
<dbReference type="RefSeq" id="WP_035130953.1">
    <property type="nucleotide sequence ID" value="NZ_JRLV01000003.1"/>
</dbReference>
<dbReference type="Proteomes" id="UP000030129">
    <property type="component" value="Unassembled WGS sequence"/>
</dbReference>
<evidence type="ECO:0000313" key="7">
    <source>
        <dbReference type="Proteomes" id="UP000030129"/>
    </source>
</evidence>
<dbReference type="EMBL" id="JRLV01000003">
    <property type="protein sequence ID" value="KGO83507.1"/>
    <property type="molecule type" value="Genomic_DNA"/>
</dbReference>
<dbReference type="CDD" id="cd04186">
    <property type="entry name" value="GT_2_like_c"/>
    <property type="match status" value="1"/>
</dbReference>
<accession>A0A0A2LT47</accession>
<protein>
    <submittedName>
        <fullName evidence="6">Glycosyl transferase family 2</fullName>
    </submittedName>
</protein>
<dbReference type="PANTHER" id="PTHR43179:SF12">
    <property type="entry name" value="GALACTOFURANOSYLTRANSFERASE GLFT2"/>
    <property type="match status" value="1"/>
</dbReference>
<evidence type="ECO:0000313" key="6">
    <source>
        <dbReference type="EMBL" id="KGO83507.1"/>
    </source>
</evidence>
<dbReference type="Pfam" id="PF00535">
    <property type="entry name" value="Glycos_transf_2"/>
    <property type="match status" value="1"/>
</dbReference>
<comment type="similarity">
    <text evidence="1">Belongs to the glycosyltransferase 2 family.</text>
</comment>
<keyword evidence="4" id="KW-0472">Membrane</keyword>
<keyword evidence="4" id="KW-0812">Transmembrane</keyword>
<keyword evidence="3 6" id="KW-0808">Transferase</keyword>
<comment type="caution">
    <text evidence="6">The sequence shown here is derived from an EMBL/GenBank/DDBJ whole genome shotgun (WGS) entry which is preliminary data.</text>
</comment>
<name>A0A0A2LT47_9FLAO</name>
<sequence>MNNIAVVILNWNGKKLLEEFLPFVIKYSENAAIYVADNASTDESVTYVKSAFPQIKIIENTGNYGYAKGYNEALKQVDEEIYALVNSDIEVTENWLLPIAGLFEKDPETAIIQPKILDYYNRETFEYAGAAGGFLDKYGFPYCRGRVFETLEKDNGQYNDETEIFWASGACFFIRKNVFWELGGLDEDFFAHQEEIDLCWRAFNKNHKIKFCGSSYVYHVGGATLKNTNPKKTFLNFRNSLWMMTKNLPKGKLIPVLFIRLFFDGIAGLRFIFQGKFAHLWAVLKAHFYFYTLLFKFLNKRESKQYKNYYKAKSIVYDYFVSGKKNFNNSL</sequence>
<evidence type="ECO:0000256" key="3">
    <source>
        <dbReference type="ARBA" id="ARBA00022679"/>
    </source>
</evidence>
<dbReference type="PANTHER" id="PTHR43179">
    <property type="entry name" value="RHAMNOSYLTRANSFERASE WBBL"/>
    <property type="match status" value="1"/>
</dbReference>
<reference evidence="6 7" key="1">
    <citation type="submission" date="2013-09" db="EMBL/GenBank/DDBJ databases">
        <authorList>
            <person name="Zeng Z."/>
            <person name="Chen C."/>
        </authorList>
    </citation>
    <scope>NUCLEOTIDE SEQUENCE [LARGE SCALE GENOMIC DNA]</scope>
    <source>
        <strain evidence="6 7">F44-8</strain>
    </source>
</reference>
<evidence type="ECO:0000259" key="5">
    <source>
        <dbReference type="Pfam" id="PF00535"/>
    </source>
</evidence>
<gene>
    <name evidence="6" type="ORF">Q763_02775</name>
</gene>
<organism evidence="6 7">
    <name type="scientific">Flavobacterium beibuense F44-8</name>
    <dbReference type="NCBI Taxonomy" id="1406840"/>
    <lineage>
        <taxon>Bacteria</taxon>
        <taxon>Pseudomonadati</taxon>
        <taxon>Bacteroidota</taxon>
        <taxon>Flavobacteriia</taxon>
        <taxon>Flavobacteriales</taxon>
        <taxon>Flavobacteriaceae</taxon>
        <taxon>Flavobacterium</taxon>
    </lineage>
</organism>
<evidence type="ECO:0000256" key="1">
    <source>
        <dbReference type="ARBA" id="ARBA00006739"/>
    </source>
</evidence>
<feature type="domain" description="Glycosyltransferase 2-like" evidence="5">
    <location>
        <begin position="6"/>
        <end position="183"/>
    </location>
</feature>
<keyword evidence="4" id="KW-1133">Transmembrane helix</keyword>
<dbReference type="Gene3D" id="3.90.550.10">
    <property type="entry name" value="Spore Coat Polysaccharide Biosynthesis Protein SpsA, Chain A"/>
    <property type="match status" value="1"/>
</dbReference>
<feature type="transmembrane region" description="Helical" evidence="4">
    <location>
        <begin position="279"/>
        <end position="298"/>
    </location>
</feature>
<keyword evidence="2" id="KW-0328">Glycosyltransferase</keyword>
<evidence type="ECO:0000256" key="4">
    <source>
        <dbReference type="SAM" id="Phobius"/>
    </source>
</evidence>
<evidence type="ECO:0000256" key="2">
    <source>
        <dbReference type="ARBA" id="ARBA00022676"/>
    </source>
</evidence>
<dbReference type="STRING" id="1406840.Q763_02775"/>
<dbReference type="GO" id="GO:0016757">
    <property type="term" value="F:glycosyltransferase activity"/>
    <property type="evidence" value="ECO:0007669"/>
    <property type="project" value="UniProtKB-KW"/>
</dbReference>
<dbReference type="InterPro" id="IPR001173">
    <property type="entry name" value="Glyco_trans_2-like"/>
</dbReference>
<proteinExistence type="inferred from homology"/>
<dbReference type="AlphaFoldDB" id="A0A0A2LT47"/>
<dbReference type="SUPFAM" id="SSF53448">
    <property type="entry name" value="Nucleotide-diphospho-sugar transferases"/>
    <property type="match status" value="1"/>
</dbReference>